<comment type="caution">
    <text evidence="14">The sequence shown here is derived from an EMBL/GenBank/DDBJ whole genome shotgun (WGS) entry which is preliminary data.</text>
</comment>
<dbReference type="InterPro" id="IPR000254">
    <property type="entry name" value="CBD"/>
</dbReference>
<proteinExistence type="inferred from homology"/>
<comment type="subcellular location">
    <subcellularLocation>
        <location evidence="1 11">Secreted</location>
    </subcellularLocation>
</comment>
<accession>A0AAN6RRP3</accession>
<dbReference type="GO" id="GO:0005576">
    <property type="term" value="C:extracellular region"/>
    <property type="evidence" value="ECO:0007669"/>
    <property type="project" value="UniProtKB-SubCell"/>
</dbReference>
<sequence>MISLPTLAVALLGAIEAVQAASVGCGKSPTSSGTKSMSVNGKNRQYILQLPSNYNPQKAHRVVIGYHWRDGSMNDVANGGYYGLRSLAGDSTIFVAPNGLNAGWANNGGEDITFTDQLVAMLKNDLCVDEGQFFATGWSYGGSMSHSVACSRPDVFKAVSVIAGAQLSGCSGGTTPVAYLGIHGAADNVLPISMGRQLRDKWLSTNGCASKNAPEPSAGQQANIKTVYSCSRAPVTWIAHGGGHVPDPTGYNGVKFAPGETWDFFNAAVGTGGGTPSSSSSSSSSVPVPASTSSSSSANTSPTTNPTNCSAKWGQCNGIGWTGAKCCQSGSTCQYQNDWYSQCL</sequence>
<feature type="compositionally biased region" description="Low complexity" evidence="12">
    <location>
        <begin position="276"/>
        <end position="307"/>
    </location>
</feature>
<evidence type="ECO:0000256" key="2">
    <source>
        <dbReference type="ARBA" id="ARBA00010278"/>
    </source>
</evidence>
<keyword evidence="3 11" id="KW-0964">Secreted</keyword>
<evidence type="ECO:0000259" key="13">
    <source>
        <dbReference type="PROSITE" id="PS51164"/>
    </source>
</evidence>
<reference evidence="14" key="2">
    <citation type="submission" date="2023-05" db="EMBL/GenBank/DDBJ databases">
        <authorList>
            <consortium name="Lawrence Berkeley National Laboratory"/>
            <person name="Steindorff A."/>
            <person name="Hensen N."/>
            <person name="Bonometti L."/>
            <person name="Westerberg I."/>
            <person name="Brannstrom I.O."/>
            <person name="Guillou S."/>
            <person name="Cros-Aarteil S."/>
            <person name="Calhoun S."/>
            <person name="Haridas S."/>
            <person name="Kuo A."/>
            <person name="Mondo S."/>
            <person name="Pangilinan J."/>
            <person name="Riley R."/>
            <person name="Labutti K."/>
            <person name="Andreopoulos B."/>
            <person name="Lipzen A."/>
            <person name="Chen C."/>
            <person name="Yanf M."/>
            <person name="Daum C."/>
            <person name="Ng V."/>
            <person name="Clum A."/>
            <person name="Ohm R."/>
            <person name="Martin F."/>
            <person name="Silar P."/>
            <person name="Natvig D."/>
            <person name="Lalanne C."/>
            <person name="Gautier V."/>
            <person name="Ament-Velasquez S.L."/>
            <person name="Kruys A."/>
            <person name="Hutchinson M.I."/>
            <person name="Powell A.J."/>
            <person name="Barry K."/>
            <person name="Miller A.N."/>
            <person name="Grigoriev I.V."/>
            <person name="Debuchy R."/>
            <person name="Gladieux P."/>
            <person name="Thoren M.H."/>
            <person name="Johannesson H."/>
        </authorList>
    </citation>
    <scope>NUCLEOTIDE SEQUENCE</scope>
    <source>
        <strain evidence="14">CBS 103.79</strain>
    </source>
</reference>
<dbReference type="GO" id="GO:0030600">
    <property type="term" value="F:feruloyl esterase activity"/>
    <property type="evidence" value="ECO:0007669"/>
    <property type="project" value="UniProtKB-UniRule"/>
</dbReference>
<dbReference type="Pfam" id="PF00734">
    <property type="entry name" value="CBM_1"/>
    <property type="match status" value="1"/>
</dbReference>
<dbReference type="AlphaFoldDB" id="A0AAN6RRP3"/>
<comment type="catalytic activity">
    <reaction evidence="10 11">
        <text>feruloyl-polysaccharide + H2O = ferulate + polysaccharide.</text>
        <dbReference type="EC" id="3.1.1.73"/>
    </reaction>
</comment>
<dbReference type="EC" id="3.1.1.73" evidence="11"/>
<feature type="domain" description="CBM1" evidence="13">
    <location>
        <begin position="308"/>
        <end position="344"/>
    </location>
</feature>
<evidence type="ECO:0000256" key="8">
    <source>
        <dbReference type="ARBA" id="ARBA00023326"/>
    </source>
</evidence>
<dbReference type="SUPFAM" id="SSF53474">
    <property type="entry name" value="alpha/beta-Hydrolases"/>
    <property type="match status" value="1"/>
</dbReference>
<comment type="similarity">
    <text evidence="2 11">Belongs to the faeC family.</text>
</comment>
<evidence type="ECO:0000256" key="7">
    <source>
        <dbReference type="ARBA" id="ARBA00023277"/>
    </source>
</evidence>
<dbReference type="PROSITE" id="PS51164">
    <property type="entry name" value="CBM1_2"/>
    <property type="match status" value="1"/>
</dbReference>
<dbReference type="InterPro" id="IPR043595">
    <property type="entry name" value="FaeB/C/D"/>
</dbReference>
<feature type="region of interest" description="Disordered" evidence="12">
    <location>
        <begin position="273"/>
        <end position="307"/>
    </location>
</feature>
<reference evidence="14" key="1">
    <citation type="journal article" date="2023" name="Mol. Phylogenet. Evol.">
        <title>Genome-scale phylogeny and comparative genomics of the fungal order Sordariales.</title>
        <authorList>
            <person name="Hensen N."/>
            <person name="Bonometti L."/>
            <person name="Westerberg I."/>
            <person name="Brannstrom I.O."/>
            <person name="Guillou S."/>
            <person name="Cros-Aarteil S."/>
            <person name="Calhoun S."/>
            <person name="Haridas S."/>
            <person name="Kuo A."/>
            <person name="Mondo S."/>
            <person name="Pangilinan J."/>
            <person name="Riley R."/>
            <person name="LaButti K."/>
            <person name="Andreopoulos B."/>
            <person name="Lipzen A."/>
            <person name="Chen C."/>
            <person name="Yan M."/>
            <person name="Daum C."/>
            <person name="Ng V."/>
            <person name="Clum A."/>
            <person name="Steindorff A."/>
            <person name="Ohm R.A."/>
            <person name="Martin F."/>
            <person name="Silar P."/>
            <person name="Natvig D.O."/>
            <person name="Lalanne C."/>
            <person name="Gautier V."/>
            <person name="Ament-Velasquez S.L."/>
            <person name="Kruys A."/>
            <person name="Hutchinson M.I."/>
            <person name="Powell A.J."/>
            <person name="Barry K."/>
            <person name="Miller A.N."/>
            <person name="Grigoriev I.V."/>
            <person name="Debuchy R."/>
            <person name="Gladieux P."/>
            <person name="Hiltunen Thoren M."/>
            <person name="Johannesson H."/>
        </authorList>
    </citation>
    <scope>NUCLEOTIDE SEQUENCE</scope>
    <source>
        <strain evidence="14">CBS 103.79</strain>
    </source>
</reference>
<keyword evidence="8 11" id="KW-0624">Polysaccharide degradation</keyword>
<keyword evidence="15" id="KW-1185">Reference proteome</keyword>
<keyword evidence="6 11" id="KW-0378">Hydrolase</keyword>
<feature type="signal peptide" evidence="11">
    <location>
        <begin position="1"/>
        <end position="20"/>
    </location>
</feature>
<dbReference type="GO" id="GO:0006508">
    <property type="term" value="P:proteolysis"/>
    <property type="evidence" value="ECO:0007669"/>
    <property type="project" value="InterPro"/>
</dbReference>
<evidence type="ECO:0000256" key="4">
    <source>
        <dbReference type="ARBA" id="ARBA00022651"/>
    </source>
</evidence>
<dbReference type="GO" id="GO:0008236">
    <property type="term" value="F:serine-type peptidase activity"/>
    <property type="evidence" value="ECO:0007669"/>
    <property type="project" value="InterPro"/>
</dbReference>
<dbReference type="Proteomes" id="UP001303889">
    <property type="component" value="Unassembled WGS sequence"/>
</dbReference>
<name>A0AAN6RRP3_9PEZI</name>
<organism evidence="14 15">
    <name type="scientific">Staphylotrichum tortipilum</name>
    <dbReference type="NCBI Taxonomy" id="2831512"/>
    <lineage>
        <taxon>Eukaryota</taxon>
        <taxon>Fungi</taxon>
        <taxon>Dikarya</taxon>
        <taxon>Ascomycota</taxon>
        <taxon>Pezizomycotina</taxon>
        <taxon>Sordariomycetes</taxon>
        <taxon>Sordariomycetidae</taxon>
        <taxon>Sordariales</taxon>
        <taxon>Chaetomiaceae</taxon>
        <taxon>Staphylotrichum</taxon>
    </lineage>
</organism>
<evidence type="ECO:0000256" key="11">
    <source>
        <dbReference type="RuleBase" id="RU367094"/>
    </source>
</evidence>
<dbReference type="InterPro" id="IPR001375">
    <property type="entry name" value="Peptidase_S9_cat"/>
</dbReference>
<evidence type="ECO:0000256" key="5">
    <source>
        <dbReference type="ARBA" id="ARBA00022729"/>
    </source>
</evidence>
<evidence type="ECO:0000313" key="14">
    <source>
        <dbReference type="EMBL" id="KAK3900515.1"/>
    </source>
</evidence>
<dbReference type="InterPro" id="IPR035971">
    <property type="entry name" value="CBD_sf"/>
</dbReference>
<dbReference type="PANTHER" id="PTHR38050:SF1">
    <property type="entry name" value="FERULOYL ESTERASE C"/>
    <property type="match status" value="1"/>
</dbReference>
<dbReference type="GO" id="GO:0045493">
    <property type="term" value="P:xylan catabolic process"/>
    <property type="evidence" value="ECO:0007669"/>
    <property type="project" value="UniProtKB-UniRule"/>
</dbReference>
<keyword evidence="7 11" id="KW-0119">Carbohydrate metabolism</keyword>
<dbReference type="EMBL" id="MU855664">
    <property type="protein sequence ID" value="KAK3900515.1"/>
    <property type="molecule type" value="Genomic_DNA"/>
</dbReference>
<keyword evidence="4 11" id="KW-0858">Xylan degradation</keyword>
<dbReference type="Pfam" id="PF00326">
    <property type="entry name" value="Peptidase_S9"/>
    <property type="match status" value="1"/>
</dbReference>
<evidence type="ECO:0000256" key="3">
    <source>
        <dbReference type="ARBA" id="ARBA00022525"/>
    </source>
</evidence>
<protein>
    <recommendedName>
        <fullName evidence="11">Feruloyl esterase C</fullName>
        <ecNumber evidence="11">3.1.1.73</ecNumber>
    </recommendedName>
    <alternativeName>
        <fullName evidence="11">Ferulic acid esterase C</fullName>
    </alternativeName>
</protein>
<dbReference type="SUPFAM" id="SSF57180">
    <property type="entry name" value="Cellulose-binding domain"/>
    <property type="match status" value="1"/>
</dbReference>
<dbReference type="PANTHER" id="PTHR38050">
    <property type="match status" value="1"/>
</dbReference>
<keyword evidence="5 11" id="KW-0732">Signal</keyword>
<evidence type="ECO:0000256" key="6">
    <source>
        <dbReference type="ARBA" id="ARBA00022801"/>
    </source>
</evidence>
<dbReference type="InterPro" id="IPR029058">
    <property type="entry name" value="AB_hydrolase_fold"/>
</dbReference>
<evidence type="ECO:0000256" key="1">
    <source>
        <dbReference type="ARBA" id="ARBA00004613"/>
    </source>
</evidence>
<dbReference type="Gene3D" id="3.40.50.1820">
    <property type="entry name" value="alpha/beta hydrolase"/>
    <property type="match status" value="1"/>
</dbReference>
<dbReference type="SMART" id="SM00236">
    <property type="entry name" value="fCBD"/>
    <property type="match status" value="1"/>
</dbReference>
<feature type="chain" id="PRO_5042668998" description="Feruloyl esterase C" evidence="11">
    <location>
        <begin position="21"/>
        <end position="344"/>
    </location>
</feature>
<dbReference type="GO" id="GO:0030248">
    <property type="term" value="F:cellulose binding"/>
    <property type="evidence" value="ECO:0007669"/>
    <property type="project" value="InterPro"/>
</dbReference>
<gene>
    <name evidence="14" type="ORF">C8A05DRAFT_17187</name>
</gene>
<comment type="function">
    <text evidence="9 11">Involved in degradation of plant cell walls. Hydrolyzes the feruloyl-arabinose ester bond in arabinoxylans, and the feruloyl-galactose ester bond in pectin. Active against paranitrophenyl-acetate, methyl ferulate and wheat arabinoxylan.</text>
</comment>
<evidence type="ECO:0000313" key="15">
    <source>
        <dbReference type="Proteomes" id="UP001303889"/>
    </source>
</evidence>
<evidence type="ECO:0000256" key="10">
    <source>
        <dbReference type="ARBA" id="ARBA00034075"/>
    </source>
</evidence>
<evidence type="ECO:0000256" key="12">
    <source>
        <dbReference type="SAM" id="MobiDB-lite"/>
    </source>
</evidence>
<evidence type="ECO:0000256" key="9">
    <source>
        <dbReference type="ARBA" id="ARBA00025250"/>
    </source>
</evidence>